<accession>A0A9K3PA97</accession>
<evidence type="ECO:0000313" key="3">
    <source>
        <dbReference type="EMBL" id="KAG7340258.1"/>
    </source>
</evidence>
<feature type="transmembrane region" description="Helical" evidence="2">
    <location>
        <begin position="88"/>
        <end position="108"/>
    </location>
</feature>
<protein>
    <submittedName>
        <fullName evidence="3">Uncharacterized protein</fullName>
    </submittedName>
</protein>
<feature type="compositionally biased region" description="Acidic residues" evidence="1">
    <location>
        <begin position="41"/>
        <end position="57"/>
    </location>
</feature>
<reference evidence="3" key="1">
    <citation type="journal article" date="2021" name="Sci. Rep.">
        <title>Diploid genomic architecture of Nitzschia inconspicua, an elite biomass production diatom.</title>
        <authorList>
            <person name="Oliver A."/>
            <person name="Podell S."/>
            <person name="Pinowska A."/>
            <person name="Traller J.C."/>
            <person name="Smith S.R."/>
            <person name="McClure R."/>
            <person name="Beliaev A."/>
            <person name="Bohutskyi P."/>
            <person name="Hill E.A."/>
            <person name="Rabines A."/>
            <person name="Zheng H."/>
            <person name="Allen L.Z."/>
            <person name="Kuo A."/>
            <person name="Grigoriev I.V."/>
            <person name="Allen A.E."/>
            <person name="Hazlebeck D."/>
            <person name="Allen E.E."/>
        </authorList>
    </citation>
    <scope>NUCLEOTIDE SEQUENCE</scope>
    <source>
        <strain evidence="3">Hildebrandi</strain>
    </source>
</reference>
<feature type="region of interest" description="Disordered" evidence="1">
    <location>
        <begin position="41"/>
        <end position="69"/>
    </location>
</feature>
<reference evidence="3" key="2">
    <citation type="submission" date="2021-04" db="EMBL/GenBank/DDBJ databases">
        <authorList>
            <person name="Podell S."/>
        </authorList>
    </citation>
    <scope>NUCLEOTIDE SEQUENCE</scope>
    <source>
        <strain evidence="3">Hildebrandi</strain>
    </source>
</reference>
<keyword evidence="2" id="KW-0812">Transmembrane</keyword>
<evidence type="ECO:0000256" key="1">
    <source>
        <dbReference type="SAM" id="MobiDB-lite"/>
    </source>
</evidence>
<name>A0A9K3PA97_9STRA</name>
<feature type="compositionally biased region" description="Basic and acidic residues" evidence="1">
    <location>
        <begin position="119"/>
        <end position="128"/>
    </location>
</feature>
<keyword evidence="4" id="KW-1185">Reference proteome</keyword>
<feature type="compositionally biased region" description="Polar residues" evidence="1">
    <location>
        <begin position="60"/>
        <end position="69"/>
    </location>
</feature>
<dbReference type="EMBL" id="JAGRRH010000027">
    <property type="protein sequence ID" value="KAG7340258.1"/>
    <property type="molecule type" value="Genomic_DNA"/>
</dbReference>
<evidence type="ECO:0000313" key="4">
    <source>
        <dbReference type="Proteomes" id="UP000693970"/>
    </source>
</evidence>
<comment type="caution">
    <text evidence="3">The sequence shown here is derived from an EMBL/GenBank/DDBJ whole genome shotgun (WGS) entry which is preliminary data.</text>
</comment>
<dbReference type="Proteomes" id="UP000693970">
    <property type="component" value="Unassembled WGS sequence"/>
</dbReference>
<gene>
    <name evidence="3" type="ORF">IV203_023801</name>
</gene>
<keyword evidence="2" id="KW-0472">Membrane</keyword>
<dbReference type="AlphaFoldDB" id="A0A9K3PA97"/>
<organism evidence="3 4">
    <name type="scientific">Nitzschia inconspicua</name>
    <dbReference type="NCBI Taxonomy" id="303405"/>
    <lineage>
        <taxon>Eukaryota</taxon>
        <taxon>Sar</taxon>
        <taxon>Stramenopiles</taxon>
        <taxon>Ochrophyta</taxon>
        <taxon>Bacillariophyta</taxon>
        <taxon>Bacillariophyceae</taxon>
        <taxon>Bacillariophycidae</taxon>
        <taxon>Bacillariales</taxon>
        <taxon>Bacillariaceae</taxon>
        <taxon>Nitzschia</taxon>
    </lineage>
</organism>
<proteinExistence type="predicted"/>
<sequence length="487" mass="55174">MKLFDGWSNIKYSISSGNSDYKQVAATENEEEFTVNDEYDNNDDVIESDYDENDDESSSQCRTSNNADSSCIGTITGTTTVAGRSKKILLIALAAILAAVIIATGVHVGNRDELSFSFHRSQDSHSDSSEDSVPRPPIASNTTGKKQSHKENVKHFRRQFNQISDSLRHQQPTQQTFVQTDGKTVSLEMMDLSEFYRIVSSAIDQMGVVGLYFDVFADGTLKWFESGVNPYCKETHGTIGCGPEEPWWFYHYIGAMTIQKLLREGSLRWDPTDDGSDDNDNHSSFRSIINDATTLFRKLHVEMEQRLTTAGDMSYHAQHGLLWELLPQQHDFFHSSYPFELADAYCGDYYGHNKVRGTQAHRTIGYECFHGIGHATFFALARRQLQIDTRINDDVGDSPSYFVMKPSTGFAFTRESWCAVQRVCSAASHNMTVDTGYSTDVSDRCFGGVRHSVRIFARDDEVIWRYDTDKDDQLEYFYHQMDGCDDV</sequence>
<feature type="region of interest" description="Disordered" evidence="1">
    <location>
        <begin position="119"/>
        <end position="151"/>
    </location>
</feature>
<keyword evidence="2" id="KW-1133">Transmembrane helix</keyword>
<evidence type="ECO:0000256" key="2">
    <source>
        <dbReference type="SAM" id="Phobius"/>
    </source>
</evidence>